<sequence>MAQSLPNPIAPEILPRLDPEYIAFHNKYVAHIVPYHTDPNWNPSMRSSNPVPGSSEVLKVGKVEDYDLTHCKVRVFTPEGTPPADGWPVYIWYHGGGWTLGGIDTQNHFVSRQCKGAKCVAITVDYRLAPEHPYPAAVEDAFEALQWVYGKGSSILGINPQRIAIGGESAGGNLSAILSVKAAQLNPPIPLLLAQLIAPVTDNTADPSGNPYPSWKEVANTPFLNIGRMLWFRDKYLPKGEDCTKWDISPIFVPDELLAKSPKTWIAVMELDILRDEGLAYAERLKKIGVEVSTKMYMKAPHPILAMDGGALSVGRELISDAVTNLAEAFGTL</sequence>
<proteinExistence type="predicted"/>
<evidence type="ECO:0000313" key="2">
    <source>
        <dbReference type="Proteomes" id="UP000790709"/>
    </source>
</evidence>
<gene>
    <name evidence="1" type="ORF">BV22DRAFT_454670</name>
</gene>
<name>A0ACB8BIK3_9AGAM</name>
<comment type="caution">
    <text evidence="1">The sequence shown here is derived from an EMBL/GenBank/DDBJ whole genome shotgun (WGS) entry which is preliminary data.</text>
</comment>
<reference evidence="1" key="1">
    <citation type="journal article" date="2021" name="New Phytol.">
        <title>Evolutionary innovations through gain and loss of genes in the ectomycorrhizal Boletales.</title>
        <authorList>
            <person name="Wu G."/>
            <person name="Miyauchi S."/>
            <person name="Morin E."/>
            <person name="Kuo A."/>
            <person name="Drula E."/>
            <person name="Varga T."/>
            <person name="Kohler A."/>
            <person name="Feng B."/>
            <person name="Cao Y."/>
            <person name="Lipzen A."/>
            <person name="Daum C."/>
            <person name="Hundley H."/>
            <person name="Pangilinan J."/>
            <person name="Johnson J."/>
            <person name="Barry K."/>
            <person name="LaButti K."/>
            <person name="Ng V."/>
            <person name="Ahrendt S."/>
            <person name="Min B."/>
            <person name="Choi I.G."/>
            <person name="Park H."/>
            <person name="Plett J.M."/>
            <person name="Magnuson J."/>
            <person name="Spatafora J.W."/>
            <person name="Nagy L.G."/>
            <person name="Henrissat B."/>
            <person name="Grigoriev I.V."/>
            <person name="Yang Z.L."/>
            <person name="Xu J."/>
            <person name="Martin F.M."/>
        </authorList>
    </citation>
    <scope>NUCLEOTIDE SEQUENCE</scope>
    <source>
        <strain evidence="1">KUC20120723A-06</strain>
    </source>
</reference>
<keyword evidence="2" id="KW-1185">Reference proteome</keyword>
<organism evidence="1 2">
    <name type="scientific">Leucogyrophana mollusca</name>
    <dbReference type="NCBI Taxonomy" id="85980"/>
    <lineage>
        <taxon>Eukaryota</taxon>
        <taxon>Fungi</taxon>
        <taxon>Dikarya</taxon>
        <taxon>Basidiomycota</taxon>
        <taxon>Agaricomycotina</taxon>
        <taxon>Agaricomycetes</taxon>
        <taxon>Agaricomycetidae</taxon>
        <taxon>Boletales</taxon>
        <taxon>Boletales incertae sedis</taxon>
        <taxon>Leucogyrophana</taxon>
    </lineage>
</organism>
<accession>A0ACB8BIK3</accession>
<dbReference type="Proteomes" id="UP000790709">
    <property type="component" value="Unassembled WGS sequence"/>
</dbReference>
<dbReference type="EMBL" id="MU266407">
    <property type="protein sequence ID" value="KAH7925190.1"/>
    <property type="molecule type" value="Genomic_DNA"/>
</dbReference>
<evidence type="ECO:0000313" key="1">
    <source>
        <dbReference type="EMBL" id="KAH7925190.1"/>
    </source>
</evidence>
<protein>
    <submittedName>
        <fullName evidence="1">Uncharacterized protein</fullName>
    </submittedName>
</protein>